<reference evidence="1" key="1">
    <citation type="journal article" date="2014" name="Front. Microbiol.">
        <title>High frequency of phylogenetically diverse reductive dehalogenase-homologous genes in deep subseafloor sedimentary metagenomes.</title>
        <authorList>
            <person name="Kawai M."/>
            <person name="Futagami T."/>
            <person name="Toyoda A."/>
            <person name="Takaki Y."/>
            <person name="Nishi S."/>
            <person name="Hori S."/>
            <person name="Arai W."/>
            <person name="Tsubouchi T."/>
            <person name="Morono Y."/>
            <person name="Uchiyama I."/>
            <person name="Ito T."/>
            <person name="Fujiyama A."/>
            <person name="Inagaki F."/>
            <person name="Takami H."/>
        </authorList>
    </citation>
    <scope>NUCLEOTIDE SEQUENCE</scope>
    <source>
        <strain evidence="1">Expedition CK06-06</strain>
    </source>
</reference>
<gene>
    <name evidence="1" type="ORF">S01H1_52006</name>
</gene>
<accession>X0XQJ5</accession>
<organism evidence="1">
    <name type="scientific">marine sediment metagenome</name>
    <dbReference type="NCBI Taxonomy" id="412755"/>
    <lineage>
        <taxon>unclassified sequences</taxon>
        <taxon>metagenomes</taxon>
        <taxon>ecological metagenomes</taxon>
    </lineage>
</organism>
<sequence>MNKKTLAISLALALGLLCSRFLSAEEPRIPYPAALGGVAVVEDHLDDIGRRALVVGNGDLNALLWESGGALRMRVTKNDLWDARIDTSKDPELLRMDIRKRK</sequence>
<dbReference type="AlphaFoldDB" id="X0XQJ5"/>
<protein>
    <submittedName>
        <fullName evidence="1">Uncharacterized protein</fullName>
    </submittedName>
</protein>
<dbReference type="EMBL" id="BARS01033595">
    <property type="protein sequence ID" value="GAG27151.1"/>
    <property type="molecule type" value="Genomic_DNA"/>
</dbReference>
<evidence type="ECO:0000313" key="1">
    <source>
        <dbReference type="EMBL" id="GAG27151.1"/>
    </source>
</evidence>
<name>X0XQJ5_9ZZZZ</name>
<proteinExistence type="predicted"/>
<comment type="caution">
    <text evidence="1">The sequence shown here is derived from an EMBL/GenBank/DDBJ whole genome shotgun (WGS) entry which is preliminary data.</text>
</comment>